<dbReference type="EMBL" id="BJON01000031">
    <property type="protein sequence ID" value="GED72561.1"/>
    <property type="molecule type" value="Genomic_DNA"/>
</dbReference>
<evidence type="ECO:0000259" key="2">
    <source>
        <dbReference type="Pfam" id="PF13271"/>
    </source>
</evidence>
<dbReference type="Gene3D" id="3.40.50.450">
    <property type="match status" value="1"/>
</dbReference>
<evidence type="ECO:0000313" key="6">
    <source>
        <dbReference type="Proteomes" id="UP000319578"/>
    </source>
</evidence>
<sequence>MKSNKNKKLQVFISSTFKDLQDERQAAVEAILSAGHIPAGMELFKAGNDSQLDVIKQWIDESDVYMLILGGRYGTIEPNSGKSYTHLEYEYAIKTGKPVFAVVMNKSALDEKLKAMSSDAIEMDNQTKYNGFKDYVTSKICKFFDDVKDIKIAIHETLNDFDTRYTLHGWVSGKDMQIDVNGLNQEIVELQRGANKLKEENRKLKEENEKLIKQPILNADYNGYSYDELKQLLKNEKVTFDGEPSNLLTYYIKYSDMYMNGKSSVNFDALLYLIYQTGKRCIKYGLMEEVTVNGVINNIQTTKKWVTNF</sequence>
<dbReference type="AlphaFoldDB" id="A0A0K9YW90"/>
<feature type="domain" description="DUF4062" evidence="2">
    <location>
        <begin position="10"/>
        <end position="92"/>
    </location>
</feature>
<reference evidence="5" key="1">
    <citation type="submission" date="2015-07" db="EMBL/GenBank/DDBJ databases">
        <title>Genome sequencing project for genomic taxonomy and phylogenomics of Bacillus-like bacteria.</title>
        <authorList>
            <person name="Liu B."/>
            <person name="Wang J."/>
            <person name="Zhu Y."/>
            <person name="Liu G."/>
            <person name="Chen Q."/>
            <person name="Chen Z."/>
            <person name="Lan J."/>
            <person name="Che J."/>
            <person name="Ge C."/>
            <person name="Shi H."/>
            <person name="Pan Z."/>
            <person name="Liu X."/>
        </authorList>
    </citation>
    <scope>NUCLEOTIDE SEQUENCE [LARGE SCALE GENOMIC DNA]</scope>
    <source>
        <strain evidence="5">DSM 9887</strain>
    </source>
</reference>
<reference evidence="4" key="2">
    <citation type="submission" date="2015-07" db="EMBL/GenBank/DDBJ databases">
        <title>MeaNS - Measles Nucleotide Surveillance Program.</title>
        <authorList>
            <person name="Tran T."/>
            <person name="Druce J."/>
        </authorList>
    </citation>
    <scope>NUCLEOTIDE SEQUENCE</scope>
    <source>
        <strain evidence="4">DSM 9887</strain>
    </source>
</reference>
<dbReference type="EMBL" id="LGIQ01000007">
    <property type="protein sequence ID" value="KNB72948.1"/>
    <property type="molecule type" value="Genomic_DNA"/>
</dbReference>
<comment type="caution">
    <text evidence="4">The sequence shown here is derived from an EMBL/GenBank/DDBJ whole genome shotgun (WGS) entry which is preliminary data.</text>
</comment>
<dbReference type="RefSeq" id="WP_049738998.1">
    <property type="nucleotide sequence ID" value="NZ_BJON01000031.1"/>
</dbReference>
<protein>
    <recommendedName>
        <fullName evidence="2">DUF4062 domain-containing protein</fullName>
    </recommendedName>
</protein>
<gene>
    <name evidence="4" type="ORF">ADS79_14080</name>
    <name evidence="3" type="ORF">BRE01_62630</name>
</gene>
<dbReference type="STRING" id="54915.ADS79_14080"/>
<dbReference type="OrthoDB" id="72299at2"/>
<keyword evidence="1" id="KW-0175">Coiled coil</keyword>
<dbReference type="Pfam" id="PF13271">
    <property type="entry name" value="DUF4062"/>
    <property type="match status" value="1"/>
</dbReference>
<evidence type="ECO:0000313" key="4">
    <source>
        <dbReference type="EMBL" id="KNB72948.1"/>
    </source>
</evidence>
<evidence type="ECO:0000313" key="5">
    <source>
        <dbReference type="Proteomes" id="UP000036834"/>
    </source>
</evidence>
<dbReference type="Proteomes" id="UP000036834">
    <property type="component" value="Unassembled WGS sequence"/>
</dbReference>
<dbReference type="InterPro" id="IPR025139">
    <property type="entry name" value="DUF4062"/>
</dbReference>
<organism evidence="4 5">
    <name type="scientific">Brevibacillus reuszeri</name>
    <dbReference type="NCBI Taxonomy" id="54915"/>
    <lineage>
        <taxon>Bacteria</taxon>
        <taxon>Bacillati</taxon>
        <taxon>Bacillota</taxon>
        <taxon>Bacilli</taxon>
        <taxon>Bacillales</taxon>
        <taxon>Paenibacillaceae</taxon>
        <taxon>Brevibacillus</taxon>
    </lineage>
</organism>
<evidence type="ECO:0000256" key="1">
    <source>
        <dbReference type="SAM" id="Coils"/>
    </source>
</evidence>
<accession>A0A0K9YW90</accession>
<keyword evidence="6" id="KW-1185">Reference proteome</keyword>
<dbReference type="Proteomes" id="UP000319578">
    <property type="component" value="Unassembled WGS sequence"/>
</dbReference>
<evidence type="ECO:0000313" key="3">
    <source>
        <dbReference type="EMBL" id="GED72561.1"/>
    </source>
</evidence>
<name>A0A0K9YW90_9BACL</name>
<reference evidence="3 6" key="3">
    <citation type="submission" date="2019-06" db="EMBL/GenBank/DDBJ databases">
        <title>Whole genome shotgun sequence of Brevibacillus reuszeri NBRC 15719.</title>
        <authorList>
            <person name="Hosoyama A."/>
            <person name="Uohara A."/>
            <person name="Ohji S."/>
            <person name="Ichikawa N."/>
        </authorList>
    </citation>
    <scope>NUCLEOTIDE SEQUENCE [LARGE SCALE GENOMIC DNA]</scope>
    <source>
        <strain evidence="3 6">NBRC 15719</strain>
    </source>
</reference>
<proteinExistence type="predicted"/>
<feature type="coiled-coil region" evidence="1">
    <location>
        <begin position="180"/>
        <end position="214"/>
    </location>
</feature>
<dbReference type="PATRIC" id="fig|54915.3.peg.1838"/>